<dbReference type="CTD" id="608"/>
<reference evidence="6" key="1">
    <citation type="submission" date="2025-08" db="UniProtKB">
        <authorList>
            <consortium name="RefSeq"/>
        </authorList>
    </citation>
    <scope>IDENTIFICATION</scope>
    <source>
        <tissue evidence="6">Sperm</tissue>
    </source>
</reference>
<dbReference type="KEGG" id="pmrn:116955374"/>
<dbReference type="AlphaFoldDB" id="A0AAJ7XFI3"/>
<keyword evidence="2" id="KW-1133">Transmembrane helix</keyword>
<protein>
    <submittedName>
        <fullName evidence="6">Tumor necrosis factor receptor superfamily member 17-like isoform X1</fullName>
    </submittedName>
</protein>
<dbReference type="InterPro" id="IPR015337">
    <property type="entry name" value="BCMA_Tall-1-bd"/>
</dbReference>
<organism evidence="5 6">
    <name type="scientific">Petromyzon marinus</name>
    <name type="common">Sea lamprey</name>
    <dbReference type="NCBI Taxonomy" id="7757"/>
    <lineage>
        <taxon>Eukaryota</taxon>
        <taxon>Metazoa</taxon>
        <taxon>Chordata</taxon>
        <taxon>Craniata</taxon>
        <taxon>Vertebrata</taxon>
        <taxon>Cyclostomata</taxon>
        <taxon>Hyperoartia</taxon>
        <taxon>Petromyzontiformes</taxon>
        <taxon>Petromyzontidae</taxon>
        <taxon>Petromyzon</taxon>
    </lineage>
</organism>
<dbReference type="Proteomes" id="UP001318040">
    <property type="component" value="Chromosome 3"/>
</dbReference>
<name>A0AAJ7XFI3_PETMA</name>
<feature type="transmembrane region" description="Helical" evidence="2">
    <location>
        <begin position="78"/>
        <end position="102"/>
    </location>
</feature>
<evidence type="ECO:0000313" key="6">
    <source>
        <dbReference type="RefSeq" id="XP_032832297.1"/>
    </source>
</evidence>
<feature type="compositionally biased region" description="Polar residues" evidence="1">
    <location>
        <begin position="157"/>
        <end position="170"/>
    </location>
</feature>
<feature type="chain" id="PRO_5042611487" evidence="3">
    <location>
        <begin position="29"/>
        <end position="180"/>
    </location>
</feature>
<dbReference type="Gene3D" id="4.10.1290.10">
    <property type="entry name" value="Tumor necrosis factor receptor superfamily"/>
    <property type="match status" value="1"/>
</dbReference>
<dbReference type="GeneID" id="116955374"/>
<gene>
    <name evidence="6" type="primary">LOC116955374</name>
</gene>
<keyword evidence="3" id="KW-0732">Signal</keyword>
<sequence>METSREPACGALLLLLLVAATGLASVSAAVDGAPCHGGQYFDQLTRACASCELRCSKPPKACVAHCSAPSGSADKPSAVLIGGLVAGVACLLLLLVVVLGVICRERIGGVIRIDSSDGNISTDSGNKEETTVMIGDVLSTSVVTPVQDTEVSPIVEDTSSTSGSQETSNWLEGPSELVVG</sequence>
<evidence type="ECO:0000313" key="5">
    <source>
        <dbReference type="Proteomes" id="UP001318040"/>
    </source>
</evidence>
<evidence type="ECO:0000256" key="1">
    <source>
        <dbReference type="SAM" id="MobiDB-lite"/>
    </source>
</evidence>
<feature type="signal peptide" evidence="3">
    <location>
        <begin position="1"/>
        <end position="28"/>
    </location>
</feature>
<proteinExistence type="predicted"/>
<dbReference type="RefSeq" id="XP_032832297.1">
    <property type="nucleotide sequence ID" value="XM_032976406.1"/>
</dbReference>
<keyword evidence="5" id="KW-1185">Reference proteome</keyword>
<evidence type="ECO:0000256" key="2">
    <source>
        <dbReference type="SAM" id="Phobius"/>
    </source>
</evidence>
<keyword evidence="2" id="KW-0812">Transmembrane</keyword>
<keyword evidence="2" id="KW-0472">Membrane</keyword>
<dbReference type="Pfam" id="PF09257">
    <property type="entry name" value="BCMA-Tall_bind"/>
    <property type="match status" value="1"/>
</dbReference>
<feature type="domain" description="BCMA TALL-1 binding" evidence="4">
    <location>
        <begin position="35"/>
        <end position="68"/>
    </location>
</feature>
<accession>A0AAJ7XFI3</accession>
<dbReference type="SUPFAM" id="SSF57586">
    <property type="entry name" value="TNF receptor-like"/>
    <property type="match status" value="1"/>
</dbReference>
<feature type="region of interest" description="Disordered" evidence="1">
    <location>
        <begin position="149"/>
        <end position="180"/>
    </location>
</feature>
<evidence type="ECO:0000256" key="3">
    <source>
        <dbReference type="SAM" id="SignalP"/>
    </source>
</evidence>
<evidence type="ECO:0000259" key="4">
    <source>
        <dbReference type="Pfam" id="PF09257"/>
    </source>
</evidence>